<dbReference type="AlphaFoldDB" id="A0A0V7ZRX0"/>
<gene>
    <name evidence="4" type="ORF">BC008_29810</name>
</gene>
<comment type="caution">
    <text evidence="4">The sequence shown here is derived from an EMBL/GenBank/DDBJ whole genome shotgun (WGS) entry which is preliminary data.</text>
</comment>
<accession>A0A0V7ZRX0</accession>
<dbReference type="Pfam" id="PF10517">
    <property type="entry name" value="DM13"/>
    <property type="match status" value="1"/>
</dbReference>
<name>A0A0V7ZRX0_9CYAN</name>
<dbReference type="InterPro" id="IPR019545">
    <property type="entry name" value="DM13_domain"/>
</dbReference>
<dbReference type="EMBL" id="LMTZ01000088">
    <property type="protein sequence ID" value="KST67392.1"/>
    <property type="molecule type" value="Genomic_DNA"/>
</dbReference>
<dbReference type="PROSITE" id="PS51257">
    <property type="entry name" value="PROKAR_LIPOPROTEIN"/>
    <property type="match status" value="1"/>
</dbReference>
<reference evidence="4 5" key="1">
    <citation type="journal article" date="2015" name="Genome Announc.">
        <title>Draft Genome of the Euendolithic (true boring) Cyanobacterium Mastigocoleus testarum strain BC008.</title>
        <authorList>
            <person name="Guida B.S."/>
            <person name="Garcia-Pichel F."/>
        </authorList>
    </citation>
    <scope>NUCLEOTIDE SEQUENCE [LARGE SCALE GENOMIC DNA]</scope>
    <source>
        <strain evidence="4 5">BC008</strain>
    </source>
</reference>
<organism evidence="4 5">
    <name type="scientific">Mastigocoleus testarum BC008</name>
    <dbReference type="NCBI Taxonomy" id="371196"/>
    <lineage>
        <taxon>Bacteria</taxon>
        <taxon>Bacillati</taxon>
        <taxon>Cyanobacteriota</taxon>
        <taxon>Cyanophyceae</taxon>
        <taxon>Nostocales</taxon>
        <taxon>Hapalosiphonaceae</taxon>
        <taxon>Mastigocoleus</taxon>
    </lineage>
</organism>
<protein>
    <submittedName>
        <fullName evidence="4">Electron transfer flavoprotein</fullName>
    </submittedName>
</protein>
<sequence length="161" mass="17596">MKLKSLVLVGFATLLTVGCSAQEVSQKPETEAVNQAQTQKTAVEKVSTSNAENLSGTFKSAEHPTQGEVKVVTENGKKYLEFDGNFKTDSGPDLFVILHRNDTLPITGIKEKDYVSIAPLKNTSGTQSYEIPANINISEFKSVAVWCREFNATFGYAPFKV</sequence>
<dbReference type="OrthoDB" id="463944at2"/>
<feature type="region of interest" description="Disordered" evidence="1">
    <location>
        <begin position="27"/>
        <end position="48"/>
    </location>
</feature>
<keyword evidence="2" id="KW-0732">Signal</keyword>
<feature type="chain" id="PRO_5006890167" evidence="2">
    <location>
        <begin position="22"/>
        <end position="161"/>
    </location>
</feature>
<evidence type="ECO:0000256" key="1">
    <source>
        <dbReference type="SAM" id="MobiDB-lite"/>
    </source>
</evidence>
<evidence type="ECO:0000256" key="2">
    <source>
        <dbReference type="SAM" id="SignalP"/>
    </source>
</evidence>
<evidence type="ECO:0000259" key="3">
    <source>
        <dbReference type="PROSITE" id="PS51549"/>
    </source>
</evidence>
<dbReference type="PROSITE" id="PS51549">
    <property type="entry name" value="DM13"/>
    <property type="match status" value="1"/>
</dbReference>
<evidence type="ECO:0000313" key="4">
    <source>
        <dbReference type="EMBL" id="KST67392.1"/>
    </source>
</evidence>
<keyword evidence="5" id="KW-1185">Reference proteome</keyword>
<evidence type="ECO:0000313" key="5">
    <source>
        <dbReference type="Proteomes" id="UP000053372"/>
    </source>
</evidence>
<proteinExistence type="predicted"/>
<dbReference type="RefSeq" id="WP_027845703.1">
    <property type="nucleotide sequence ID" value="NZ_LMTZ01000088.1"/>
</dbReference>
<dbReference type="Proteomes" id="UP000053372">
    <property type="component" value="Unassembled WGS sequence"/>
</dbReference>
<feature type="domain" description="DM13" evidence="3">
    <location>
        <begin position="56"/>
        <end position="160"/>
    </location>
</feature>
<feature type="signal peptide" evidence="2">
    <location>
        <begin position="1"/>
        <end position="21"/>
    </location>
</feature>